<comment type="catalytic activity">
    <reaction evidence="5">
        <text>pseudouridine(1915) in 23S rRNA + S-adenosyl-L-methionine = N(3)-methylpseudouridine(1915) in 23S rRNA + S-adenosyl-L-homocysteine + H(+)</text>
        <dbReference type="Rhea" id="RHEA:42752"/>
        <dbReference type="Rhea" id="RHEA-COMP:10221"/>
        <dbReference type="Rhea" id="RHEA-COMP:10222"/>
        <dbReference type="ChEBI" id="CHEBI:15378"/>
        <dbReference type="ChEBI" id="CHEBI:57856"/>
        <dbReference type="ChEBI" id="CHEBI:59789"/>
        <dbReference type="ChEBI" id="CHEBI:65314"/>
        <dbReference type="ChEBI" id="CHEBI:74486"/>
        <dbReference type="EC" id="2.1.1.177"/>
    </reaction>
</comment>
<evidence type="ECO:0000256" key="5">
    <source>
        <dbReference type="HAMAP-Rule" id="MF_00658"/>
    </source>
</evidence>
<dbReference type="SUPFAM" id="SSF75217">
    <property type="entry name" value="alpha/beta knot"/>
    <property type="match status" value="1"/>
</dbReference>
<evidence type="ECO:0000256" key="1">
    <source>
        <dbReference type="ARBA" id="ARBA00022603"/>
    </source>
</evidence>
<evidence type="ECO:0000256" key="2">
    <source>
        <dbReference type="ARBA" id="ARBA00022679"/>
    </source>
</evidence>
<dbReference type="HAMAP" id="MF_00658">
    <property type="entry name" value="23SrRNA_methyltr_H"/>
    <property type="match status" value="1"/>
</dbReference>
<evidence type="ECO:0000313" key="7">
    <source>
        <dbReference type="Proteomes" id="UP000184462"/>
    </source>
</evidence>
<feature type="binding site" evidence="5">
    <location>
        <position position="105"/>
    </location>
    <ligand>
        <name>S-adenosyl-L-methionine</name>
        <dbReference type="ChEBI" id="CHEBI:59789"/>
    </ligand>
</feature>
<dbReference type="OrthoDB" id="9806643at2"/>
<sequence>MNINLIVIGKTDQAAIKTLIADYKKRINHFAKFSILEIPDVRVSKKTSTKEQKRLEAEELEKYIDKSHITILLDEKGKEYTSQQFAQLLQKQMNTGIKTLNFIIGGPFGFDQRFYDAKYPQLAFSKMTFSHQMIRIFVTEQIYRGFTILNNLPYHHN</sequence>
<dbReference type="InterPro" id="IPR003742">
    <property type="entry name" value="RlmH-like"/>
</dbReference>
<dbReference type="CDD" id="cd18081">
    <property type="entry name" value="RlmH-like"/>
    <property type="match status" value="1"/>
</dbReference>
<name>A0A1M4S8K4_9FLAO</name>
<dbReference type="InterPro" id="IPR029026">
    <property type="entry name" value="tRNA_m1G_MTases_N"/>
</dbReference>
<protein>
    <recommendedName>
        <fullName evidence="5">Ribosomal RNA large subunit methyltransferase H</fullName>
        <ecNumber evidence="5">2.1.1.177</ecNumber>
    </recommendedName>
    <alternativeName>
        <fullName evidence="5">23S rRNA (pseudouridine1915-N3)-methyltransferase</fullName>
    </alternativeName>
    <alternativeName>
        <fullName evidence="5">23S rRNA m3Psi1915 methyltransferase</fullName>
    </alternativeName>
    <alternativeName>
        <fullName evidence="5">rRNA (pseudouridine-N3-)-methyltransferase RlmH</fullName>
    </alternativeName>
</protein>
<keyword evidence="2 5" id="KW-0808">Transferase</keyword>
<dbReference type="InterPro" id="IPR029028">
    <property type="entry name" value="Alpha/beta_knot_MTases"/>
</dbReference>
<dbReference type="EMBL" id="FQTW01000001">
    <property type="protein sequence ID" value="SHE28495.1"/>
    <property type="molecule type" value="Genomic_DNA"/>
</dbReference>
<organism evidence="6 7">
    <name type="scientific">Psychroflexus salarius</name>
    <dbReference type="NCBI Taxonomy" id="1155689"/>
    <lineage>
        <taxon>Bacteria</taxon>
        <taxon>Pseudomonadati</taxon>
        <taxon>Bacteroidota</taxon>
        <taxon>Flavobacteriia</taxon>
        <taxon>Flavobacteriales</taxon>
        <taxon>Flavobacteriaceae</taxon>
        <taxon>Psychroflexus</taxon>
    </lineage>
</organism>
<comment type="subcellular location">
    <subcellularLocation>
        <location evidence="5">Cytoplasm</location>
    </subcellularLocation>
</comment>
<comment type="similarity">
    <text evidence="4 5">Belongs to the RNA methyltransferase RlmH family.</text>
</comment>
<keyword evidence="5" id="KW-0698">rRNA processing</keyword>
<evidence type="ECO:0000313" key="6">
    <source>
        <dbReference type="EMBL" id="SHE28495.1"/>
    </source>
</evidence>
<dbReference type="Proteomes" id="UP000184462">
    <property type="component" value="Unassembled WGS sequence"/>
</dbReference>
<feature type="binding site" evidence="5">
    <location>
        <begin position="124"/>
        <end position="129"/>
    </location>
    <ligand>
        <name>S-adenosyl-L-methionine</name>
        <dbReference type="ChEBI" id="CHEBI:59789"/>
    </ligand>
</feature>
<keyword evidence="3 5" id="KW-0949">S-adenosyl-L-methionine</keyword>
<dbReference type="EC" id="2.1.1.177" evidence="5"/>
<keyword evidence="5" id="KW-0963">Cytoplasm</keyword>
<dbReference type="GO" id="GO:0005737">
    <property type="term" value="C:cytoplasm"/>
    <property type="evidence" value="ECO:0007669"/>
    <property type="project" value="UniProtKB-SubCell"/>
</dbReference>
<dbReference type="AlphaFoldDB" id="A0A1M4S8K4"/>
<dbReference type="PANTHER" id="PTHR33603">
    <property type="entry name" value="METHYLTRANSFERASE"/>
    <property type="match status" value="1"/>
</dbReference>
<comment type="subunit">
    <text evidence="5">Homodimer.</text>
</comment>
<reference evidence="6 7" key="1">
    <citation type="submission" date="2016-11" db="EMBL/GenBank/DDBJ databases">
        <authorList>
            <person name="Jaros S."/>
            <person name="Januszkiewicz K."/>
            <person name="Wedrychowicz H."/>
        </authorList>
    </citation>
    <scope>NUCLEOTIDE SEQUENCE [LARGE SCALE GENOMIC DNA]</scope>
    <source>
        <strain evidence="6 7">DSM 25661</strain>
    </source>
</reference>
<evidence type="ECO:0000256" key="4">
    <source>
        <dbReference type="ARBA" id="ARBA00038303"/>
    </source>
</evidence>
<dbReference type="STRING" id="1155689.SAMN05444278_1018"/>
<gene>
    <name evidence="5" type="primary">rlmH</name>
    <name evidence="6" type="ORF">SAMN05444278_1018</name>
</gene>
<dbReference type="PANTHER" id="PTHR33603:SF1">
    <property type="entry name" value="RIBOSOMAL RNA LARGE SUBUNIT METHYLTRANSFERASE H"/>
    <property type="match status" value="1"/>
</dbReference>
<proteinExistence type="inferred from homology"/>
<keyword evidence="1 5" id="KW-0489">Methyltransferase</keyword>
<dbReference type="Gene3D" id="3.40.1280.10">
    <property type="match status" value="1"/>
</dbReference>
<keyword evidence="7" id="KW-1185">Reference proteome</keyword>
<dbReference type="PIRSF" id="PIRSF004505">
    <property type="entry name" value="MT_bac"/>
    <property type="match status" value="1"/>
</dbReference>
<dbReference type="GO" id="GO:0070038">
    <property type="term" value="F:rRNA (pseudouridine-N3-)-methyltransferase activity"/>
    <property type="evidence" value="ECO:0007669"/>
    <property type="project" value="UniProtKB-UniRule"/>
</dbReference>
<dbReference type="RefSeq" id="WP_073190258.1">
    <property type="nucleotide sequence ID" value="NZ_FQTW01000001.1"/>
</dbReference>
<feature type="binding site" evidence="5">
    <location>
        <position position="73"/>
    </location>
    <ligand>
        <name>S-adenosyl-L-methionine</name>
        <dbReference type="ChEBI" id="CHEBI:59789"/>
    </ligand>
</feature>
<dbReference type="Pfam" id="PF02590">
    <property type="entry name" value="SPOUT_MTase"/>
    <property type="match status" value="1"/>
</dbReference>
<accession>A0A1M4S8K4</accession>
<evidence type="ECO:0000256" key="3">
    <source>
        <dbReference type="ARBA" id="ARBA00022691"/>
    </source>
</evidence>
<comment type="function">
    <text evidence="5">Specifically methylates the pseudouridine at position 1915 (m3Psi1915) in 23S rRNA.</text>
</comment>